<feature type="coiled-coil region" evidence="1">
    <location>
        <begin position="191"/>
        <end position="218"/>
    </location>
</feature>
<keyword evidence="1" id="KW-0175">Coiled coil</keyword>
<feature type="signal peptide" evidence="4">
    <location>
        <begin position="1"/>
        <end position="25"/>
    </location>
</feature>
<dbReference type="PROSITE" id="PS51257">
    <property type="entry name" value="PROKAR_LIPOPROTEIN"/>
    <property type="match status" value="1"/>
</dbReference>
<dbReference type="InterPro" id="IPR025645">
    <property type="entry name" value="DUF4349"/>
</dbReference>
<keyword evidence="3" id="KW-0812">Transmembrane</keyword>
<dbReference type="Pfam" id="PF14257">
    <property type="entry name" value="DUF4349"/>
    <property type="match status" value="1"/>
</dbReference>
<evidence type="ECO:0000259" key="5">
    <source>
        <dbReference type="Pfam" id="PF14257"/>
    </source>
</evidence>
<evidence type="ECO:0000256" key="2">
    <source>
        <dbReference type="SAM" id="MobiDB-lite"/>
    </source>
</evidence>
<accession>A0ABP9E3Y5</accession>
<evidence type="ECO:0000256" key="3">
    <source>
        <dbReference type="SAM" id="Phobius"/>
    </source>
</evidence>
<evidence type="ECO:0000256" key="1">
    <source>
        <dbReference type="SAM" id="Coils"/>
    </source>
</evidence>
<feature type="compositionally biased region" description="Low complexity" evidence="2">
    <location>
        <begin position="319"/>
        <end position="331"/>
    </location>
</feature>
<comment type="caution">
    <text evidence="6">The sequence shown here is derived from an EMBL/GenBank/DDBJ whole genome shotgun (WGS) entry which is preliminary data.</text>
</comment>
<feature type="chain" id="PRO_5045985524" description="DUF4349 domain-containing protein" evidence="4">
    <location>
        <begin position="26"/>
        <end position="331"/>
    </location>
</feature>
<keyword evidence="7" id="KW-1185">Reference proteome</keyword>
<organism evidence="6 7">
    <name type="scientific">Kitasatospora terrestris</name>
    <dbReference type="NCBI Taxonomy" id="258051"/>
    <lineage>
        <taxon>Bacteria</taxon>
        <taxon>Bacillati</taxon>
        <taxon>Actinomycetota</taxon>
        <taxon>Actinomycetes</taxon>
        <taxon>Kitasatosporales</taxon>
        <taxon>Streptomycetaceae</taxon>
        <taxon>Kitasatospora</taxon>
    </lineage>
</organism>
<evidence type="ECO:0000256" key="4">
    <source>
        <dbReference type="SAM" id="SignalP"/>
    </source>
</evidence>
<dbReference type="RefSeq" id="WP_345699380.1">
    <property type="nucleotide sequence ID" value="NZ_BAABIS010000001.1"/>
</dbReference>
<feature type="domain" description="DUF4349" evidence="5">
    <location>
        <begin position="74"/>
        <end position="291"/>
    </location>
</feature>
<evidence type="ECO:0000313" key="6">
    <source>
        <dbReference type="EMBL" id="GAA4867820.1"/>
    </source>
</evidence>
<feature type="region of interest" description="Disordered" evidence="2">
    <location>
        <begin position="300"/>
        <end position="331"/>
    </location>
</feature>
<feature type="transmembrane region" description="Helical" evidence="3">
    <location>
        <begin position="267"/>
        <end position="292"/>
    </location>
</feature>
<dbReference type="EMBL" id="BAABIS010000001">
    <property type="protein sequence ID" value="GAA4867820.1"/>
    <property type="molecule type" value="Genomic_DNA"/>
</dbReference>
<proteinExistence type="predicted"/>
<keyword evidence="3" id="KW-1133">Transmembrane helix</keyword>
<keyword evidence="4" id="KW-0732">Signal</keyword>
<gene>
    <name evidence="6" type="ORF">GCM10023235_53020</name>
</gene>
<protein>
    <recommendedName>
        <fullName evidence="5">DUF4349 domain-containing protein</fullName>
    </recommendedName>
</protein>
<sequence length="331" mass="33807">MDVRGRRVAVAAAVAAVVLAGGCSAGGGTSSSDAAKPAVANGAAAPQAAGGEKAAASGGPAAKDAGTVAPAAPRVIAYKAQLTVRVENVATARGKALALLEAAGGYVSGESSNGRGDGAVDGTTLTLKVPSAEHRRTLDALAALGATLDLNSQADDVTQQVADVESRLKSQRASVDRVRALMAEAKSLAEVVSLEGELTRREADLESLQRQQQELAARTSLSTVTLRLVAERAKPSLPAAEPEKGFWASVGGALSGGWDALVTVVKVLLMALAAIAPFLLVAAPLLGLVWWLRRGARRRPALPAQRSEHPEPGPEQPQEEPAGQPDAAERR</sequence>
<name>A0ABP9E3Y5_9ACTN</name>
<keyword evidence="3" id="KW-0472">Membrane</keyword>
<dbReference type="Proteomes" id="UP001501752">
    <property type="component" value="Unassembled WGS sequence"/>
</dbReference>
<reference evidence="7" key="1">
    <citation type="journal article" date="2019" name="Int. J. Syst. Evol. Microbiol.">
        <title>The Global Catalogue of Microorganisms (GCM) 10K type strain sequencing project: providing services to taxonomists for standard genome sequencing and annotation.</title>
        <authorList>
            <consortium name="The Broad Institute Genomics Platform"/>
            <consortium name="The Broad Institute Genome Sequencing Center for Infectious Disease"/>
            <person name="Wu L."/>
            <person name="Ma J."/>
        </authorList>
    </citation>
    <scope>NUCLEOTIDE SEQUENCE [LARGE SCALE GENOMIC DNA]</scope>
    <source>
        <strain evidence="7">JCM 13006</strain>
    </source>
</reference>
<evidence type="ECO:0000313" key="7">
    <source>
        <dbReference type="Proteomes" id="UP001501752"/>
    </source>
</evidence>